<dbReference type="InterPro" id="IPR036259">
    <property type="entry name" value="MFS_trans_sf"/>
</dbReference>
<feature type="transmembrane region" description="Helical" evidence="6">
    <location>
        <begin position="69"/>
        <end position="89"/>
    </location>
</feature>
<dbReference type="AlphaFoldDB" id="A0A543CQ08"/>
<evidence type="ECO:0000313" key="8">
    <source>
        <dbReference type="Proteomes" id="UP000316096"/>
    </source>
</evidence>
<keyword evidence="5 6" id="KW-0472">Membrane</keyword>
<keyword evidence="3 6" id="KW-0812">Transmembrane</keyword>
<dbReference type="GO" id="GO:0022857">
    <property type="term" value="F:transmembrane transporter activity"/>
    <property type="evidence" value="ECO:0007669"/>
    <property type="project" value="InterPro"/>
</dbReference>
<dbReference type="Gene3D" id="1.20.1250.20">
    <property type="entry name" value="MFS general substrate transporter like domains"/>
    <property type="match status" value="1"/>
</dbReference>
<feature type="transmembrane region" description="Helical" evidence="6">
    <location>
        <begin position="147"/>
        <end position="178"/>
    </location>
</feature>
<evidence type="ECO:0000256" key="2">
    <source>
        <dbReference type="ARBA" id="ARBA00022475"/>
    </source>
</evidence>
<evidence type="ECO:0000256" key="3">
    <source>
        <dbReference type="ARBA" id="ARBA00022692"/>
    </source>
</evidence>
<proteinExistence type="predicted"/>
<organism evidence="7 8">
    <name type="scientific">Actinoallomurus bryophytorum</name>
    <dbReference type="NCBI Taxonomy" id="1490222"/>
    <lineage>
        <taxon>Bacteria</taxon>
        <taxon>Bacillati</taxon>
        <taxon>Actinomycetota</taxon>
        <taxon>Actinomycetes</taxon>
        <taxon>Streptosporangiales</taxon>
        <taxon>Thermomonosporaceae</taxon>
        <taxon>Actinoallomurus</taxon>
    </lineage>
</organism>
<dbReference type="PANTHER" id="PTHR23513">
    <property type="entry name" value="INTEGRAL MEMBRANE EFFLUX PROTEIN-RELATED"/>
    <property type="match status" value="1"/>
</dbReference>
<accession>A0A543CQ08</accession>
<dbReference type="GO" id="GO:0005886">
    <property type="term" value="C:plasma membrane"/>
    <property type="evidence" value="ECO:0007669"/>
    <property type="project" value="UniProtKB-SubCell"/>
</dbReference>
<gene>
    <name evidence="7" type="ORF">FB559_4839</name>
</gene>
<dbReference type="PRINTS" id="PR01988">
    <property type="entry name" value="EXPORTERBACE"/>
</dbReference>
<evidence type="ECO:0000256" key="4">
    <source>
        <dbReference type="ARBA" id="ARBA00022989"/>
    </source>
</evidence>
<feature type="transmembrane region" description="Helical" evidence="6">
    <location>
        <begin position="12"/>
        <end position="32"/>
    </location>
</feature>
<protein>
    <submittedName>
        <fullName evidence="7">MFS transporter</fullName>
    </submittedName>
</protein>
<dbReference type="SUPFAM" id="SSF103473">
    <property type="entry name" value="MFS general substrate transporter"/>
    <property type="match status" value="1"/>
</dbReference>
<comment type="caution">
    <text evidence="7">The sequence shown here is derived from an EMBL/GenBank/DDBJ whole genome shotgun (WGS) entry which is preliminary data.</text>
</comment>
<comment type="subcellular location">
    <subcellularLocation>
        <location evidence="1">Cell membrane</location>
        <topology evidence="1">Multi-pass membrane protein</topology>
    </subcellularLocation>
</comment>
<reference evidence="7 8" key="1">
    <citation type="submission" date="2019-06" db="EMBL/GenBank/DDBJ databases">
        <title>Sequencing the genomes of 1000 actinobacteria strains.</title>
        <authorList>
            <person name="Klenk H.-P."/>
        </authorList>
    </citation>
    <scope>NUCLEOTIDE SEQUENCE [LARGE SCALE GENOMIC DNA]</scope>
    <source>
        <strain evidence="7 8">DSM 102200</strain>
    </source>
</reference>
<dbReference type="InterPro" id="IPR022324">
    <property type="entry name" value="Bacilysin_exporter_BacE_put"/>
</dbReference>
<keyword evidence="2" id="KW-1003">Cell membrane</keyword>
<dbReference type="Pfam" id="PF07690">
    <property type="entry name" value="MFS_1"/>
    <property type="match status" value="1"/>
</dbReference>
<keyword evidence="8" id="KW-1185">Reference proteome</keyword>
<dbReference type="PANTHER" id="PTHR23513:SF6">
    <property type="entry name" value="MAJOR FACILITATOR SUPERFAMILY ASSOCIATED DOMAIN-CONTAINING PROTEIN"/>
    <property type="match status" value="1"/>
</dbReference>
<keyword evidence="4 6" id="KW-1133">Transmembrane helix</keyword>
<evidence type="ECO:0000256" key="1">
    <source>
        <dbReference type="ARBA" id="ARBA00004651"/>
    </source>
</evidence>
<dbReference type="EMBL" id="VFOZ01000001">
    <property type="protein sequence ID" value="TQL99182.1"/>
    <property type="molecule type" value="Genomic_DNA"/>
</dbReference>
<evidence type="ECO:0000313" key="7">
    <source>
        <dbReference type="EMBL" id="TQL99182.1"/>
    </source>
</evidence>
<sequence>MPAIGSRVFLSGQAVSLLGDGLAVLAIPLLVLGLTHSPLLTALASAPRTIGYLLVGLPSGPIVDRTDPWLLLVAMDIVRAAIFVALFLLSLTHVRSVAVILVLATAAAGAGVFFESALTVAVRDVFTGPDLIRANSFLEMAGQTSVVIGPAVVGVLAAGLGVGAGLLVVATAAIAWAVALRRLAHGLPVGGVDVRAGPDGHVEHDGLGEGRMHAVDLLGRGALGPEVVAGGGDDDRGEGE</sequence>
<evidence type="ECO:0000256" key="6">
    <source>
        <dbReference type="SAM" id="Phobius"/>
    </source>
</evidence>
<evidence type="ECO:0000256" key="5">
    <source>
        <dbReference type="ARBA" id="ARBA00023136"/>
    </source>
</evidence>
<feature type="transmembrane region" description="Helical" evidence="6">
    <location>
        <begin position="96"/>
        <end position="114"/>
    </location>
</feature>
<dbReference type="Proteomes" id="UP000316096">
    <property type="component" value="Unassembled WGS sequence"/>
</dbReference>
<name>A0A543CQ08_9ACTN</name>
<dbReference type="InterPro" id="IPR011701">
    <property type="entry name" value="MFS"/>
</dbReference>